<dbReference type="AlphaFoldDB" id="A0A974PMD2"/>
<dbReference type="InterPro" id="IPR045861">
    <property type="entry name" value="CorA_cytoplasmic_dom"/>
</dbReference>
<evidence type="ECO:0000256" key="3">
    <source>
        <dbReference type="ARBA" id="ARBA00022448"/>
    </source>
</evidence>
<dbReference type="SUPFAM" id="SSF144083">
    <property type="entry name" value="Magnesium transport protein CorA, transmembrane region"/>
    <property type="match status" value="1"/>
</dbReference>
<sequence>MERPVNKIDSEGLLSAWQFDGKGGATRLPPGEALSARPQEGGFVWFHFRYVPRAPQPWLRQGSNLDPSVVESMAEDQCRPRCAMFVDGALLSLRGINLQRNALPEELVTVHLWVDAQRIISVQHDFLSAIADFEDALGRGRCPRSQGEFVAELSMRLVERVDAVVNTLIEDADELEDAVLGTEASELLPKLAVLRRVATKLRRHIAPQREALNHFALEDDPWMGPKDRNRLRDAADRVARFSEELDSVRERAGIIRDQMVDARAEQMNKSMLVLAVVTVVFAPMTLISGMFGMNVGGIPGNTDPAAFWALALAMVLLGFVLLWAFRRLKWI</sequence>
<dbReference type="PANTHER" id="PTHR46494:SF3">
    <property type="entry name" value="ZINC TRANSPORT PROTEIN ZNTB"/>
    <property type="match status" value="1"/>
</dbReference>
<dbReference type="KEGG" id="xdi:EZH22_25440"/>
<dbReference type="RefSeq" id="WP_203193177.1">
    <property type="nucleotide sequence ID" value="NZ_CP063362.1"/>
</dbReference>
<dbReference type="Gene3D" id="3.30.460.20">
    <property type="entry name" value="CorA soluble domain-like"/>
    <property type="match status" value="1"/>
</dbReference>
<evidence type="ECO:0000313" key="12">
    <source>
        <dbReference type="EMBL" id="QRG06268.1"/>
    </source>
</evidence>
<organism evidence="12 13">
    <name type="scientific">Xanthobacter dioxanivorans</name>
    <dbReference type="NCBI Taxonomy" id="2528964"/>
    <lineage>
        <taxon>Bacteria</taxon>
        <taxon>Pseudomonadati</taxon>
        <taxon>Pseudomonadota</taxon>
        <taxon>Alphaproteobacteria</taxon>
        <taxon>Hyphomicrobiales</taxon>
        <taxon>Xanthobacteraceae</taxon>
        <taxon>Xanthobacter</taxon>
    </lineage>
</organism>
<dbReference type="GO" id="GO:0000287">
    <property type="term" value="F:magnesium ion binding"/>
    <property type="evidence" value="ECO:0007669"/>
    <property type="project" value="TreeGrafter"/>
</dbReference>
<dbReference type="GO" id="GO:0015095">
    <property type="term" value="F:magnesium ion transmembrane transporter activity"/>
    <property type="evidence" value="ECO:0007669"/>
    <property type="project" value="TreeGrafter"/>
</dbReference>
<dbReference type="PANTHER" id="PTHR46494">
    <property type="entry name" value="CORA FAMILY METAL ION TRANSPORTER (EUROFUNG)"/>
    <property type="match status" value="1"/>
</dbReference>
<evidence type="ECO:0000313" key="13">
    <source>
        <dbReference type="Proteomes" id="UP000596427"/>
    </source>
</evidence>
<keyword evidence="9" id="KW-0406">Ion transport</keyword>
<keyword evidence="7" id="KW-0862">Zinc</keyword>
<comment type="subcellular location">
    <subcellularLocation>
        <location evidence="1">Cell membrane</location>
        <topology evidence="1">Multi-pass membrane protein</topology>
    </subcellularLocation>
</comment>
<evidence type="ECO:0000256" key="2">
    <source>
        <dbReference type="ARBA" id="ARBA00009765"/>
    </source>
</evidence>
<accession>A0A974PMD2</accession>
<evidence type="ECO:0000256" key="7">
    <source>
        <dbReference type="ARBA" id="ARBA00022833"/>
    </source>
</evidence>
<evidence type="ECO:0000256" key="4">
    <source>
        <dbReference type="ARBA" id="ARBA00022475"/>
    </source>
</evidence>
<keyword evidence="6 11" id="KW-0812">Transmembrane</keyword>
<keyword evidence="10 11" id="KW-0472">Membrane</keyword>
<dbReference type="Proteomes" id="UP000596427">
    <property type="component" value="Chromosome"/>
</dbReference>
<dbReference type="EMBL" id="CP063362">
    <property type="protein sequence ID" value="QRG06268.1"/>
    <property type="molecule type" value="Genomic_DNA"/>
</dbReference>
<keyword evidence="5" id="KW-0997">Cell inner membrane</keyword>
<dbReference type="SUPFAM" id="SSF143865">
    <property type="entry name" value="CorA soluble domain-like"/>
    <property type="match status" value="1"/>
</dbReference>
<dbReference type="CDD" id="cd12833">
    <property type="entry name" value="ZntB-like_1"/>
    <property type="match status" value="1"/>
</dbReference>
<evidence type="ECO:0000256" key="11">
    <source>
        <dbReference type="SAM" id="Phobius"/>
    </source>
</evidence>
<evidence type="ECO:0000256" key="9">
    <source>
        <dbReference type="ARBA" id="ARBA00023065"/>
    </source>
</evidence>
<dbReference type="InterPro" id="IPR045863">
    <property type="entry name" value="CorA_TM1_TM2"/>
</dbReference>
<proteinExistence type="inferred from homology"/>
<keyword evidence="13" id="KW-1185">Reference proteome</keyword>
<protein>
    <submittedName>
        <fullName evidence="12">Zinc transporter ZntB</fullName>
    </submittedName>
</protein>
<keyword evidence="3" id="KW-0813">Transport</keyword>
<reference evidence="12 13" key="1">
    <citation type="submission" date="2020-10" db="EMBL/GenBank/DDBJ databases">
        <title>Degradation of 1,4-Dioxane by Xanthobacter sp. YN2, via a Novel Group-2 Soluble Di-Iron Monooxygenase.</title>
        <authorList>
            <person name="Ma F."/>
            <person name="Wang Y."/>
            <person name="Yang J."/>
            <person name="Guo H."/>
            <person name="Su D."/>
            <person name="Yu L."/>
        </authorList>
    </citation>
    <scope>NUCLEOTIDE SEQUENCE [LARGE SCALE GENOMIC DNA]</scope>
    <source>
        <strain evidence="12 13">YN2</strain>
    </source>
</reference>
<evidence type="ECO:0000256" key="5">
    <source>
        <dbReference type="ARBA" id="ARBA00022519"/>
    </source>
</evidence>
<feature type="transmembrane region" description="Helical" evidence="11">
    <location>
        <begin position="272"/>
        <end position="293"/>
    </location>
</feature>
<dbReference type="GO" id="GO:0050897">
    <property type="term" value="F:cobalt ion binding"/>
    <property type="evidence" value="ECO:0007669"/>
    <property type="project" value="TreeGrafter"/>
</dbReference>
<evidence type="ECO:0000256" key="8">
    <source>
        <dbReference type="ARBA" id="ARBA00022989"/>
    </source>
</evidence>
<evidence type="ECO:0000256" key="1">
    <source>
        <dbReference type="ARBA" id="ARBA00004651"/>
    </source>
</evidence>
<dbReference type="Pfam" id="PF01544">
    <property type="entry name" value="CorA"/>
    <property type="match status" value="1"/>
</dbReference>
<comment type="similarity">
    <text evidence="2">Belongs to the CorA metal ion transporter (MIT) (TC 1.A.35) family.</text>
</comment>
<dbReference type="GO" id="GO:0015087">
    <property type="term" value="F:cobalt ion transmembrane transporter activity"/>
    <property type="evidence" value="ECO:0007669"/>
    <property type="project" value="TreeGrafter"/>
</dbReference>
<evidence type="ECO:0000256" key="6">
    <source>
        <dbReference type="ARBA" id="ARBA00022692"/>
    </source>
</evidence>
<keyword evidence="8 11" id="KW-1133">Transmembrane helix</keyword>
<keyword evidence="4" id="KW-1003">Cell membrane</keyword>
<gene>
    <name evidence="12" type="ORF">EZH22_25440</name>
</gene>
<name>A0A974PMD2_9HYPH</name>
<feature type="transmembrane region" description="Helical" evidence="11">
    <location>
        <begin position="305"/>
        <end position="325"/>
    </location>
</feature>
<dbReference type="InterPro" id="IPR002523">
    <property type="entry name" value="MgTranspt_CorA/ZnTranspt_ZntB"/>
</dbReference>
<evidence type="ECO:0000256" key="10">
    <source>
        <dbReference type="ARBA" id="ARBA00023136"/>
    </source>
</evidence>
<dbReference type="Gene3D" id="1.20.58.340">
    <property type="entry name" value="Magnesium transport protein CorA, transmembrane region"/>
    <property type="match status" value="2"/>
</dbReference>
<dbReference type="GO" id="GO:0005886">
    <property type="term" value="C:plasma membrane"/>
    <property type="evidence" value="ECO:0007669"/>
    <property type="project" value="UniProtKB-SubCell"/>
</dbReference>